<dbReference type="AlphaFoldDB" id="A0A0F9CKU2"/>
<accession>A0A0F9CKU2</accession>
<name>A0A0F9CKU2_9ZZZZ</name>
<gene>
    <name evidence="1" type="ORF">LCGC14_2597290</name>
</gene>
<protein>
    <submittedName>
        <fullName evidence="1">Uncharacterized protein</fullName>
    </submittedName>
</protein>
<organism evidence="1">
    <name type="scientific">marine sediment metagenome</name>
    <dbReference type="NCBI Taxonomy" id="412755"/>
    <lineage>
        <taxon>unclassified sequences</taxon>
        <taxon>metagenomes</taxon>
        <taxon>ecological metagenomes</taxon>
    </lineage>
</organism>
<dbReference type="EMBL" id="LAZR01043760">
    <property type="protein sequence ID" value="KKL06311.1"/>
    <property type="molecule type" value="Genomic_DNA"/>
</dbReference>
<proteinExistence type="predicted"/>
<evidence type="ECO:0000313" key="1">
    <source>
        <dbReference type="EMBL" id="KKL06311.1"/>
    </source>
</evidence>
<reference evidence="1" key="1">
    <citation type="journal article" date="2015" name="Nature">
        <title>Complex archaea that bridge the gap between prokaryotes and eukaryotes.</title>
        <authorList>
            <person name="Spang A."/>
            <person name="Saw J.H."/>
            <person name="Jorgensen S.L."/>
            <person name="Zaremba-Niedzwiedzka K."/>
            <person name="Martijn J."/>
            <person name="Lind A.E."/>
            <person name="van Eijk R."/>
            <person name="Schleper C."/>
            <person name="Guy L."/>
            <person name="Ettema T.J."/>
        </authorList>
    </citation>
    <scope>NUCLEOTIDE SEQUENCE</scope>
</reference>
<sequence length="114" mass="12730">MAGQYILDADGKPVECSDLREWGHWLNSSAERVVEATELVGGGKVSTVFLGIDYNFAGKGDPVLWETMLFWDGHDDDQTMERYTSQAAAKEGHARWVKQYGGKLTGRYIELGDE</sequence>
<comment type="caution">
    <text evidence="1">The sequence shown here is derived from an EMBL/GenBank/DDBJ whole genome shotgun (WGS) entry which is preliminary data.</text>
</comment>